<feature type="transmembrane region" description="Helical" evidence="1">
    <location>
        <begin position="9"/>
        <end position="28"/>
    </location>
</feature>
<evidence type="ECO:0000313" key="2">
    <source>
        <dbReference type="EMBL" id="OOQ61722.1"/>
    </source>
</evidence>
<reference evidence="2 3" key="1">
    <citation type="submission" date="2016-07" db="EMBL/GenBank/DDBJ databases">
        <title>Genomic analysis of zinc-resistant bacterium Mucilaginibacter pedocola TBZ30.</title>
        <authorList>
            <person name="Huang J."/>
            <person name="Tang J."/>
        </authorList>
    </citation>
    <scope>NUCLEOTIDE SEQUENCE [LARGE SCALE GENOMIC DNA]</scope>
    <source>
        <strain evidence="2 3">TBZ30</strain>
    </source>
</reference>
<sequence>MDPAKPKSSVYFVISIVAVLYLLALAGIQFFIQQYFIAGFMFFFAVVGIYRFSKEIKGKTTRLPGQLIFITLGSVWTYRDYNKYTLKKELAAWQQKFGTSYNHVRVKIGAPTIPADWKPDYADLAHMYWNNKFISGHYHKMIVFDTLKAIAHEEDVYKLDSLKGKERSIEIITQYARDGRSDSIFYRYYQTGSDMQIITHQKADSLLDAEKLSRDY</sequence>
<keyword evidence="1" id="KW-1133">Transmembrane helix</keyword>
<protein>
    <submittedName>
        <fullName evidence="2">Uncharacterized protein</fullName>
    </submittedName>
</protein>
<name>A0A1S9PL73_9SPHI</name>
<keyword evidence="1" id="KW-0812">Transmembrane</keyword>
<proteinExistence type="predicted"/>
<organism evidence="2 3">
    <name type="scientific">Mucilaginibacter pedocola</name>
    <dbReference type="NCBI Taxonomy" id="1792845"/>
    <lineage>
        <taxon>Bacteria</taxon>
        <taxon>Pseudomonadati</taxon>
        <taxon>Bacteroidota</taxon>
        <taxon>Sphingobacteriia</taxon>
        <taxon>Sphingobacteriales</taxon>
        <taxon>Sphingobacteriaceae</taxon>
        <taxon>Mucilaginibacter</taxon>
    </lineage>
</organism>
<keyword evidence="3" id="KW-1185">Reference proteome</keyword>
<feature type="transmembrane region" description="Helical" evidence="1">
    <location>
        <begin position="34"/>
        <end position="52"/>
    </location>
</feature>
<dbReference type="STRING" id="1792845.BC343_01220"/>
<comment type="caution">
    <text evidence="2">The sequence shown here is derived from an EMBL/GenBank/DDBJ whole genome shotgun (WGS) entry which is preliminary data.</text>
</comment>
<evidence type="ECO:0000313" key="3">
    <source>
        <dbReference type="Proteomes" id="UP000189739"/>
    </source>
</evidence>
<accession>A0A1S9PL73</accession>
<dbReference type="RefSeq" id="WP_078345898.1">
    <property type="nucleotide sequence ID" value="NZ_MBTF01000001.1"/>
</dbReference>
<evidence type="ECO:0000256" key="1">
    <source>
        <dbReference type="SAM" id="Phobius"/>
    </source>
</evidence>
<keyword evidence="1" id="KW-0472">Membrane</keyword>
<dbReference type="EMBL" id="MBTF01000001">
    <property type="protein sequence ID" value="OOQ61722.1"/>
    <property type="molecule type" value="Genomic_DNA"/>
</dbReference>
<dbReference type="Proteomes" id="UP000189739">
    <property type="component" value="Unassembled WGS sequence"/>
</dbReference>
<dbReference type="AlphaFoldDB" id="A0A1S9PL73"/>
<gene>
    <name evidence="2" type="ORF">BC343_01220</name>
</gene>